<accession>A0A081S044</accession>
<dbReference type="PANTHER" id="PTHR30251:SF2">
    <property type="entry name" value="FIMBRIAL CHAPERONE YADV-RELATED"/>
    <property type="match status" value="1"/>
</dbReference>
<evidence type="ECO:0000313" key="8">
    <source>
        <dbReference type="EMBL" id="KER04297.1"/>
    </source>
</evidence>
<dbReference type="InterPro" id="IPR008962">
    <property type="entry name" value="PapD-like_sf"/>
</dbReference>
<dbReference type="GO" id="GO:0071555">
    <property type="term" value="P:cell wall organization"/>
    <property type="evidence" value="ECO:0007669"/>
    <property type="project" value="InterPro"/>
</dbReference>
<feature type="domain" description="Pili assembly chaperone C-terminal" evidence="7">
    <location>
        <begin position="177"/>
        <end position="239"/>
    </location>
</feature>
<reference evidence="8 9" key="1">
    <citation type="submission" date="2014-03" db="EMBL/GenBank/DDBJ databases">
        <title>Draft Genome of Photorhabdus temperata Meg1.</title>
        <authorList>
            <person name="Hurst S.G.IV."/>
            <person name="Morris K."/>
            <person name="Thomas K."/>
            <person name="Tisa L.S."/>
        </authorList>
    </citation>
    <scope>NUCLEOTIDE SEQUENCE [LARGE SCALE GENOMIC DNA]</scope>
    <source>
        <strain evidence="8 9">Meg1</strain>
    </source>
</reference>
<protein>
    <submittedName>
        <fullName evidence="8">P pilus assembly protein, chaperone PapD</fullName>
    </submittedName>
</protein>
<evidence type="ECO:0000259" key="7">
    <source>
        <dbReference type="Pfam" id="PF02753"/>
    </source>
</evidence>
<keyword evidence="4" id="KW-0574">Periplasm</keyword>
<dbReference type="Pfam" id="PF02753">
    <property type="entry name" value="PapD_C"/>
    <property type="match status" value="1"/>
</dbReference>
<evidence type="ECO:0000256" key="5">
    <source>
        <dbReference type="ARBA" id="ARBA00023186"/>
    </source>
</evidence>
<dbReference type="Gene3D" id="2.60.40.10">
    <property type="entry name" value="Immunoglobulins"/>
    <property type="match status" value="2"/>
</dbReference>
<dbReference type="AlphaFoldDB" id="A0A081S044"/>
<dbReference type="PRINTS" id="PR00969">
    <property type="entry name" value="CHAPERONPILI"/>
</dbReference>
<dbReference type="InterPro" id="IPR050643">
    <property type="entry name" value="Periplasmic_pilus_chap"/>
</dbReference>
<evidence type="ECO:0000259" key="6">
    <source>
        <dbReference type="Pfam" id="PF00345"/>
    </source>
</evidence>
<dbReference type="Proteomes" id="UP000028002">
    <property type="component" value="Unassembled WGS sequence"/>
</dbReference>
<dbReference type="SUPFAM" id="SSF49584">
    <property type="entry name" value="Periplasmic chaperone C-domain"/>
    <property type="match status" value="1"/>
</dbReference>
<evidence type="ECO:0000256" key="3">
    <source>
        <dbReference type="ARBA" id="ARBA00022729"/>
    </source>
</evidence>
<comment type="subcellular location">
    <subcellularLocation>
        <location evidence="1">Periplasm</location>
    </subcellularLocation>
</comment>
<dbReference type="GO" id="GO:0030288">
    <property type="term" value="C:outer membrane-bounded periplasmic space"/>
    <property type="evidence" value="ECO:0007669"/>
    <property type="project" value="InterPro"/>
</dbReference>
<name>A0A081S044_PHOTE</name>
<feature type="domain" description="Pili assembly chaperone N-terminal" evidence="6">
    <location>
        <begin position="29"/>
        <end position="155"/>
    </location>
</feature>
<dbReference type="InterPro" id="IPR036316">
    <property type="entry name" value="Pili_assmbl_chap_C_dom_sf"/>
</dbReference>
<sequence>MNIKTVNIKAWIMGLLGLWAMMALPAHAGLMLGQTRLVYHQSDKVQSISLQNSGDGAYLIQAAVTSWDDTKTRSSAFTVLPPLFRIEGNSANVMRVIRTGGDFPADRESLFRLRINAIPAGVVPRESDGQQDKVDASLSISLGMNIKFIYRPDNLPMTPKQAYSRLTFTRTSNAVVVVNPTPYYQTFSWLNLAGESINLNKAPSMLAPFGQVTYSLTGLAGKAADKVTWAMMTDFGGESKPQNGVLQSH</sequence>
<evidence type="ECO:0000256" key="1">
    <source>
        <dbReference type="ARBA" id="ARBA00004418"/>
    </source>
</evidence>
<evidence type="ECO:0000256" key="2">
    <source>
        <dbReference type="ARBA" id="ARBA00007399"/>
    </source>
</evidence>
<dbReference type="EMBL" id="JGVH01000010">
    <property type="protein sequence ID" value="KER04297.1"/>
    <property type="molecule type" value="Genomic_DNA"/>
</dbReference>
<gene>
    <name evidence="8" type="ORF">MEG1DRAFT_01067</name>
</gene>
<keyword evidence="3" id="KW-0732">Signal</keyword>
<dbReference type="PANTHER" id="PTHR30251">
    <property type="entry name" value="PILUS ASSEMBLY CHAPERONE"/>
    <property type="match status" value="1"/>
</dbReference>
<proteinExistence type="inferred from homology"/>
<dbReference type="InterPro" id="IPR016148">
    <property type="entry name" value="Pili_assmbl_chaperone_C"/>
</dbReference>
<evidence type="ECO:0000256" key="4">
    <source>
        <dbReference type="ARBA" id="ARBA00022764"/>
    </source>
</evidence>
<dbReference type="InterPro" id="IPR016147">
    <property type="entry name" value="Pili_assmbl_chaperone_N"/>
</dbReference>
<dbReference type="Pfam" id="PF00345">
    <property type="entry name" value="PapD_N"/>
    <property type="match status" value="1"/>
</dbReference>
<dbReference type="InterPro" id="IPR013783">
    <property type="entry name" value="Ig-like_fold"/>
</dbReference>
<keyword evidence="5" id="KW-0143">Chaperone</keyword>
<comment type="similarity">
    <text evidence="2">Belongs to the periplasmic pilus chaperone family.</text>
</comment>
<organism evidence="8 9">
    <name type="scientific">Photorhabdus temperata subsp. temperata Meg1</name>
    <dbReference type="NCBI Taxonomy" id="1393735"/>
    <lineage>
        <taxon>Bacteria</taxon>
        <taxon>Pseudomonadati</taxon>
        <taxon>Pseudomonadota</taxon>
        <taxon>Gammaproteobacteria</taxon>
        <taxon>Enterobacterales</taxon>
        <taxon>Morganellaceae</taxon>
        <taxon>Photorhabdus</taxon>
    </lineage>
</organism>
<dbReference type="InterPro" id="IPR001829">
    <property type="entry name" value="Pili_assmbl_chaperone_bac"/>
</dbReference>
<dbReference type="SUPFAM" id="SSF49354">
    <property type="entry name" value="PapD-like"/>
    <property type="match status" value="1"/>
</dbReference>
<comment type="caution">
    <text evidence="8">The sequence shown here is derived from an EMBL/GenBank/DDBJ whole genome shotgun (WGS) entry which is preliminary data.</text>
</comment>
<evidence type="ECO:0000313" key="9">
    <source>
        <dbReference type="Proteomes" id="UP000028002"/>
    </source>
</evidence>
<dbReference type="PATRIC" id="fig|1393735.3.peg.1104"/>
<dbReference type="RefSeq" id="WP_235184673.1">
    <property type="nucleotide sequence ID" value="NZ_CAWLUD010000010.1"/>
</dbReference>